<accession>A0AAX4J2J4</accession>
<feature type="compositionally biased region" description="Basic and acidic residues" evidence="1">
    <location>
        <begin position="72"/>
        <end position="86"/>
    </location>
</feature>
<dbReference type="GeneID" id="87951298"/>
<organism evidence="2 3">
    <name type="scientific">Colletotrichum destructivum</name>
    <dbReference type="NCBI Taxonomy" id="34406"/>
    <lineage>
        <taxon>Eukaryota</taxon>
        <taxon>Fungi</taxon>
        <taxon>Dikarya</taxon>
        <taxon>Ascomycota</taxon>
        <taxon>Pezizomycotina</taxon>
        <taxon>Sordariomycetes</taxon>
        <taxon>Hypocreomycetidae</taxon>
        <taxon>Glomerellales</taxon>
        <taxon>Glomerellaceae</taxon>
        <taxon>Colletotrichum</taxon>
        <taxon>Colletotrichum destructivum species complex</taxon>
    </lineage>
</organism>
<feature type="compositionally biased region" description="Basic residues" evidence="1">
    <location>
        <begin position="122"/>
        <end position="131"/>
    </location>
</feature>
<dbReference type="RefSeq" id="XP_062787005.1">
    <property type="nucleotide sequence ID" value="XM_062930954.1"/>
</dbReference>
<feature type="region of interest" description="Disordered" evidence="1">
    <location>
        <begin position="31"/>
        <end position="131"/>
    </location>
</feature>
<protein>
    <submittedName>
        <fullName evidence="2">Uncharacterized protein</fullName>
    </submittedName>
</protein>
<name>A0AAX4J2J4_9PEZI</name>
<dbReference type="EMBL" id="CP137314">
    <property type="protein sequence ID" value="WQF89784.1"/>
    <property type="molecule type" value="Genomic_DNA"/>
</dbReference>
<evidence type="ECO:0000256" key="1">
    <source>
        <dbReference type="SAM" id="MobiDB-lite"/>
    </source>
</evidence>
<feature type="compositionally biased region" description="Low complexity" evidence="1">
    <location>
        <begin position="52"/>
        <end position="70"/>
    </location>
</feature>
<evidence type="ECO:0000313" key="2">
    <source>
        <dbReference type="EMBL" id="WQF89784.1"/>
    </source>
</evidence>
<keyword evidence="3" id="KW-1185">Reference proteome</keyword>
<dbReference type="KEGG" id="cdet:87951298"/>
<reference evidence="3" key="1">
    <citation type="journal article" date="2023" name="bioRxiv">
        <title>Complete genome of the Medicago anthracnose fungus, Colletotrichum destructivum, reveals a mini-chromosome-like region within a core chromosome.</title>
        <authorList>
            <person name="Lapalu N."/>
            <person name="Simon A."/>
            <person name="Lu A."/>
            <person name="Plaumann P.-L."/>
            <person name="Amselem J."/>
            <person name="Pigne S."/>
            <person name="Auger A."/>
            <person name="Koch C."/>
            <person name="Dallery J.-F."/>
            <person name="O'Connell R.J."/>
        </authorList>
    </citation>
    <scope>NUCLEOTIDE SEQUENCE [LARGE SCALE GENOMIC DNA]</scope>
    <source>
        <strain evidence="3">CBS 520.97</strain>
    </source>
</reference>
<evidence type="ECO:0000313" key="3">
    <source>
        <dbReference type="Proteomes" id="UP001322277"/>
    </source>
</evidence>
<dbReference type="AlphaFoldDB" id="A0AAX4J2J4"/>
<sequence length="131" mass="14700">MGCITNYLCHLRRHVHVVEWRTRRTTTKMFQPLGQGCKGQMATNTSRDGRESSSSSNNITSIISIIGITSHNARDTDTPKTPRPQDPKTLNRWSTTACRNGRLCPPPPGLHADPPITETSRPYRRVSLHPL</sequence>
<proteinExistence type="predicted"/>
<dbReference type="Proteomes" id="UP001322277">
    <property type="component" value="Chromosome 10"/>
</dbReference>
<gene>
    <name evidence="2" type="ORF">CDEST_14798</name>
</gene>